<feature type="non-terminal residue" evidence="1">
    <location>
        <position position="63"/>
    </location>
</feature>
<evidence type="ECO:0000313" key="2">
    <source>
        <dbReference type="Proteomes" id="UP001519460"/>
    </source>
</evidence>
<reference evidence="1 2" key="1">
    <citation type="journal article" date="2023" name="Sci. Data">
        <title>Genome assembly of the Korean intertidal mud-creeper Batillaria attramentaria.</title>
        <authorList>
            <person name="Patra A.K."/>
            <person name="Ho P.T."/>
            <person name="Jun S."/>
            <person name="Lee S.J."/>
            <person name="Kim Y."/>
            <person name="Won Y.J."/>
        </authorList>
    </citation>
    <scope>NUCLEOTIDE SEQUENCE [LARGE SCALE GENOMIC DNA]</scope>
    <source>
        <strain evidence="1">Wonlab-2016</strain>
    </source>
</reference>
<dbReference type="AlphaFoldDB" id="A0ABD0M0M5"/>
<keyword evidence="2" id="KW-1185">Reference proteome</keyword>
<sequence>MTKTADGDIMFMQTEPKIKRKAEGHLAASVFGCLMNGVDAVSLLTFTESPVGFCLSWEQVTIR</sequence>
<dbReference type="Proteomes" id="UP001519460">
    <property type="component" value="Unassembled WGS sequence"/>
</dbReference>
<gene>
    <name evidence="1" type="ORF">BaRGS_00003394</name>
</gene>
<name>A0ABD0M0M5_9CAEN</name>
<organism evidence="1 2">
    <name type="scientific">Batillaria attramentaria</name>
    <dbReference type="NCBI Taxonomy" id="370345"/>
    <lineage>
        <taxon>Eukaryota</taxon>
        <taxon>Metazoa</taxon>
        <taxon>Spiralia</taxon>
        <taxon>Lophotrochozoa</taxon>
        <taxon>Mollusca</taxon>
        <taxon>Gastropoda</taxon>
        <taxon>Caenogastropoda</taxon>
        <taxon>Sorbeoconcha</taxon>
        <taxon>Cerithioidea</taxon>
        <taxon>Batillariidae</taxon>
        <taxon>Batillaria</taxon>
    </lineage>
</organism>
<protein>
    <submittedName>
        <fullName evidence="1">Uncharacterized protein</fullName>
    </submittedName>
</protein>
<comment type="caution">
    <text evidence="1">The sequence shown here is derived from an EMBL/GenBank/DDBJ whole genome shotgun (WGS) entry which is preliminary data.</text>
</comment>
<dbReference type="EMBL" id="JACVVK020000011">
    <property type="protein sequence ID" value="KAK7505232.1"/>
    <property type="molecule type" value="Genomic_DNA"/>
</dbReference>
<evidence type="ECO:0000313" key="1">
    <source>
        <dbReference type="EMBL" id="KAK7505232.1"/>
    </source>
</evidence>
<accession>A0ABD0M0M5</accession>
<proteinExistence type="predicted"/>